<organism evidence="2 3">
    <name type="scientific">Trypanosoma cruzi</name>
    <dbReference type="NCBI Taxonomy" id="5693"/>
    <lineage>
        <taxon>Eukaryota</taxon>
        <taxon>Discoba</taxon>
        <taxon>Euglenozoa</taxon>
        <taxon>Kinetoplastea</taxon>
        <taxon>Metakinetoplastina</taxon>
        <taxon>Trypanosomatida</taxon>
        <taxon>Trypanosomatidae</taxon>
        <taxon>Trypanosoma</taxon>
        <taxon>Schizotrypanum</taxon>
    </lineage>
</organism>
<keyword evidence="1" id="KW-1133">Transmembrane helix</keyword>
<name>A0A7J6Y9I6_TRYCR</name>
<sequence length="1031" mass="115238">MPSFLRGHPATGNCGPAVKSSAFFFYRRMQKIVFCFYFICFFVCYFFFFPIFFVFLFIGYGVFLSLLRKLVAAVGIRGEVGDRKTSASLPLRRMMHLHHAVRLRLLAQRMSAAGVISPSNCGMSLHALRQLGACNVHDRELLKRIDEVYRQADLRSRANMFHCLACCVREQCSVYKGLPEALPPLITSMQESILGDVDELSPTECILVMEGVVKVTPYRCATTHLAAILRNRSTALVAIVSNPVELSGIARIAVEAMQEAQPHSTETDGEQGEEYRLRLGWSRELREISETIESRLDSFGKQDLLTLVDAITLRVTPKMGKTTGTGEDRLRKLGEWPSRDVPEECRSLLLRVLSSTKQRLTVLSPSQVSAWLLRVVHLHQQHHPIFMSIVQRLGEQHVRSSMSASQLSRCIESLGETILICHEEDFLSRTDLQFVSSVVTKLLETLVHILEKDGGSTEDCSAYLVPAMLSLSEEVVAGNVEILHPLMERFFLILYRHFGKLTPRERADVVTAVFLWGLLNKKPEHQQERQRDAGTLKMNGNDVCSPDAWCKVVLNNMDSYSTLDALQIVNEVTSAVYAEEAGACAYSPLLVRPMLLRLHERLQGSIGNLDGVPSSHLTRYLTSISKLGLRRKADYYCVLKILQGRELTDFESLRVLGVVARHHLRAVPLITETVRCIPSRAASLHPKQKCLVLKYLGQVRAQRFVQVPHHPSLAFGAFLTPEEVLKEISVLSAMFAFVGLVELRQFENQTIVCLLQGPLSRHDEFSSIHSATSLSEFIAALCRVDRRLVPTKMIQAVLNVATSRLATSRSFFVDMADISFYLRLVRERSSLGADVAAMDRQGESEKEGAEYMTAVSNYVSVAAAIAKTRLMDISGSNDLKTNTFLFNQMAIGYRLGVSLPPEAEERLSCHLDTKHLPQLLSDPRQVINAVTVARQIWHVNPTVAKEVFHFVERNVGSLGAQEALLLGVEMTESLSDAGESKDQVVEMMHKLHALAKQSLNDARRLKKLSVQEVALGALYGVVERPVSSTSH</sequence>
<gene>
    <name evidence="2" type="ORF">ECC02_004048</name>
</gene>
<comment type="caution">
    <text evidence="2">The sequence shown here is derived from an EMBL/GenBank/DDBJ whole genome shotgun (WGS) entry which is preliminary data.</text>
</comment>
<feature type="transmembrane region" description="Helical" evidence="1">
    <location>
        <begin position="34"/>
        <end position="63"/>
    </location>
</feature>
<evidence type="ECO:0000313" key="2">
    <source>
        <dbReference type="EMBL" id="KAF5222960.1"/>
    </source>
</evidence>
<keyword evidence="1" id="KW-0812">Transmembrane</keyword>
<reference evidence="2 3" key="1">
    <citation type="journal article" date="2019" name="Genome Biol. Evol.">
        <title>Nanopore Sequencing Significantly Improves Genome Assembly of the Protozoan Parasite Trypanosoma cruzi.</title>
        <authorList>
            <person name="Diaz-Viraque F."/>
            <person name="Pita S."/>
            <person name="Greif G."/>
            <person name="de Souza R.C.M."/>
            <person name="Iraola G."/>
            <person name="Robello C."/>
        </authorList>
    </citation>
    <scope>NUCLEOTIDE SEQUENCE [LARGE SCALE GENOMIC DNA]</scope>
    <source>
        <strain evidence="2 3">Berenice</strain>
    </source>
</reference>
<dbReference type="Proteomes" id="UP000583944">
    <property type="component" value="Unassembled WGS sequence"/>
</dbReference>
<proteinExistence type="predicted"/>
<evidence type="ECO:0000313" key="3">
    <source>
        <dbReference type="Proteomes" id="UP000583944"/>
    </source>
</evidence>
<accession>A0A7J6Y9I6</accession>
<keyword evidence="1" id="KW-0472">Membrane</keyword>
<protein>
    <submittedName>
        <fullName evidence="2">Uncharacterized protein</fullName>
    </submittedName>
</protein>
<dbReference type="EMBL" id="JABDHM010000023">
    <property type="protein sequence ID" value="KAF5222960.1"/>
    <property type="molecule type" value="Genomic_DNA"/>
</dbReference>
<evidence type="ECO:0000256" key="1">
    <source>
        <dbReference type="SAM" id="Phobius"/>
    </source>
</evidence>
<dbReference type="VEuPathDB" id="TriTrypDB:ECC02_004048"/>
<dbReference type="VEuPathDB" id="TriTrypDB:BCY84_18168"/>
<dbReference type="AlphaFoldDB" id="A0A7J6Y9I6"/>